<dbReference type="Pfam" id="PF24476">
    <property type="entry name" value="DUF7580"/>
    <property type="match status" value="1"/>
</dbReference>
<dbReference type="EMBL" id="JAQQWM010000009">
    <property type="protein sequence ID" value="KAK8046487.1"/>
    <property type="molecule type" value="Genomic_DNA"/>
</dbReference>
<protein>
    <recommendedName>
        <fullName evidence="1">DUF7580 domain-containing protein</fullName>
    </recommendedName>
</protein>
<dbReference type="Proteomes" id="UP001446871">
    <property type="component" value="Unassembled WGS sequence"/>
</dbReference>
<evidence type="ECO:0000313" key="3">
    <source>
        <dbReference type="Proteomes" id="UP001446871"/>
    </source>
</evidence>
<organism evidence="2 3">
    <name type="scientific">Apiospora saccharicola</name>
    <dbReference type="NCBI Taxonomy" id="335842"/>
    <lineage>
        <taxon>Eukaryota</taxon>
        <taxon>Fungi</taxon>
        <taxon>Dikarya</taxon>
        <taxon>Ascomycota</taxon>
        <taxon>Pezizomycotina</taxon>
        <taxon>Sordariomycetes</taxon>
        <taxon>Xylariomycetidae</taxon>
        <taxon>Amphisphaeriales</taxon>
        <taxon>Apiosporaceae</taxon>
        <taxon>Apiospora</taxon>
    </lineage>
</organism>
<keyword evidence="3" id="KW-1185">Reference proteome</keyword>
<evidence type="ECO:0000313" key="2">
    <source>
        <dbReference type="EMBL" id="KAK8046487.1"/>
    </source>
</evidence>
<dbReference type="PANTHER" id="PTHR35186">
    <property type="entry name" value="ANK_REP_REGION DOMAIN-CONTAINING PROTEIN"/>
    <property type="match status" value="1"/>
</dbReference>
<dbReference type="InterPro" id="IPR056002">
    <property type="entry name" value="DUF7580"/>
</dbReference>
<comment type="caution">
    <text evidence="2">The sequence shown here is derived from an EMBL/GenBank/DDBJ whole genome shotgun (WGS) entry which is preliminary data.</text>
</comment>
<accession>A0ABR1TIU1</accession>
<dbReference type="PANTHER" id="PTHR35186:SF4">
    <property type="entry name" value="PRION-INHIBITION AND PROPAGATION HELO DOMAIN-CONTAINING PROTEIN"/>
    <property type="match status" value="1"/>
</dbReference>
<sequence>MIAGATANSQEVIPSPDTDCLCHFLHQEHQQAGLLSGLGKPIHIRKRLEKAPQATTVTPIRAVLAAKPNQSSASLLLSRRDRFGLAAAAAWAVLYLAESPWMGSQWDMRPELYLFSERHNHMWRHYPSLPSVSQEWSHPDATSTSDDRYEAPGSYFVPVRNKTLFALGVLLIELCLNKPFEQLRQEYQNDRLSAMLAMGSPADDYVIANQQTQNVYSEAGDLYGYAVQRCLRCEFPGPDNTKNFHFEQFRREFFNCVIAPIQSTYTLLPSSGIFI</sequence>
<proteinExistence type="predicted"/>
<evidence type="ECO:0000259" key="1">
    <source>
        <dbReference type="Pfam" id="PF24476"/>
    </source>
</evidence>
<reference evidence="2 3" key="1">
    <citation type="submission" date="2023-01" db="EMBL/GenBank/DDBJ databases">
        <title>Analysis of 21 Apiospora genomes using comparative genomics revels a genus with tremendous synthesis potential of carbohydrate active enzymes and secondary metabolites.</title>
        <authorList>
            <person name="Sorensen T."/>
        </authorList>
    </citation>
    <scope>NUCLEOTIDE SEQUENCE [LARGE SCALE GENOMIC DNA]</scope>
    <source>
        <strain evidence="2 3">CBS 83171</strain>
    </source>
</reference>
<name>A0ABR1TIU1_9PEZI</name>
<gene>
    <name evidence="2" type="ORF">PG996_014551</name>
</gene>
<feature type="domain" description="DUF7580" evidence="1">
    <location>
        <begin position="56"/>
        <end position="263"/>
    </location>
</feature>